<gene>
    <name evidence="1" type="ordered locus">HP15_2528</name>
</gene>
<sequence length="51" mass="5841">MLSFKLNSFERLEREVSPGQRFQLLNVLTACQMNMAGGRKATVRRLRDLAS</sequence>
<dbReference type="KEGG" id="mad:HP15_2528"/>
<dbReference type="EMBL" id="CP001978">
    <property type="protein sequence ID" value="ADP98292.1"/>
    <property type="molecule type" value="Genomic_DNA"/>
</dbReference>
<protein>
    <submittedName>
        <fullName evidence="1">Uncharacterized protein</fullName>
    </submittedName>
</protein>
<evidence type="ECO:0000313" key="2">
    <source>
        <dbReference type="Proteomes" id="UP000007077"/>
    </source>
</evidence>
<reference evidence="1 2" key="1">
    <citation type="journal article" date="2010" name="Stand. Genomic Sci.">
        <title>Complete genome sequence of Marinobacter adhaerens type strain (HP15), a diatom-interacting marine microorganism.</title>
        <authorList>
            <person name="Gardes A."/>
            <person name="Kaeppel E."/>
            <person name="Shehzad A."/>
            <person name="Seebah S."/>
            <person name="Teeling H."/>
            <person name="Yarza P."/>
            <person name="Glockner F.O."/>
            <person name="Grossart H.P."/>
            <person name="Ullrich M.S."/>
        </authorList>
    </citation>
    <scope>NUCLEOTIDE SEQUENCE [LARGE SCALE GENOMIC DNA]</scope>
    <source>
        <strain evidence="2">DSM 23420 / HP15</strain>
    </source>
</reference>
<dbReference type="Proteomes" id="UP000007077">
    <property type="component" value="Chromosome"/>
</dbReference>
<reference evidence="2" key="2">
    <citation type="submission" date="2010-02" db="EMBL/GenBank/DDBJ databases">
        <title>Complete genome sequence of Marinobacter adhaerens type strain (HP15).</title>
        <authorList>
            <person name="Gaerdes A.A.M."/>
            <person name="Kaeppel E."/>
            <person name="Shezad A."/>
            <person name="Seebah S."/>
            <person name="Teeling H."/>
            <person name="Yarza P."/>
            <person name="Gloeckner F.O."/>
            <person name="Ullrich M.S."/>
        </authorList>
    </citation>
    <scope>NUCLEOTIDE SEQUENCE [LARGE SCALE GENOMIC DNA]</scope>
    <source>
        <strain evidence="2">DSM 23420 / HP15</strain>
    </source>
</reference>
<name>E4PIP2_MARAH</name>
<dbReference type="STRING" id="225937.HP15_2528"/>
<organism evidence="1 2">
    <name type="scientific">Marinobacter adhaerens (strain DSM 23420 / HP15)</name>
    <dbReference type="NCBI Taxonomy" id="225937"/>
    <lineage>
        <taxon>Bacteria</taxon>
        <taxon>Pseudomonadati</taxon>
        <taxon>Pseudomonadota</taxon>
        <taxon>Gammaproteobacteria</taxon>
        <taxon>Pseudomonadales</taxon>
        <taxon>Marinobacteraceae</taxon>
        <taxon>Marinobacter</taxon>
    </lineage>
</organism>
<dbReference type="HOGENOM" id="CLU_3100548_0_0_6"/>
<dbReference type="AlphaFoldDB" id="E4PIP2"/>
<proteinExistence type="predicted"/>
<evidence type="ECO:0000313" key="1">
    <source>
        <dbReference type="EMBL" id="ADP98292.1"/>
    </source>
</evidence>
<accession>E4PIP2</accession>